<accession>A0ABW4TF14</accession>
<comment type="caution">
    <text evidence="6">The sequence shown here is derived from an EMBL/GenBank/DDBJ whole genome shotgun (WGS) entry which is preliminary data.</text>
</comment>
<dbReference type="RefSeq" id="WP_379582090.1">
    <property type="nucleotide sequence ID" value="NZ_JBHUFV010000090.1"/>
</dbReference>
<keyword evidence="3" id="KW-0233">DNA recombination</keyword>
<dbReference type="SUPFAM" id="SSF53041">
    <property type="entry name" value="Resolvase-like"/>
    <property type="match status" value="1"/>
</dbReference>
<feature type="region of interest" description="Disordered" evidence="4">
    <location>
        <begin position="17"/>
        <end position="39"/>
    </location>
</feature>
<keyword evidence="7" id="KW-1185">Reference proteome</keyword>
<name>A0ABW4TF14_9ACTN</name>
<protein>
    <submittedName>
        <fullName evidence="6">Recombinase family protein</fullName>
    </submittedName>
</protein>
<dbReference type="Pfam" id="PF00239">
    <property type="entry name" value="Resolvase"/>
    <property type="match status" value="1"/>
</dbReference>
<dbReference type="Proteomes" id="UP001597368">
    <property type="component" value="Unassembled WGS sequence"/>
</dbReference>
<evidence type="ECO:0000259" key="5">
    <source>
        <dbReference type="Pfam" id="PF00239"/>
    </source>
</evidence>
<evidence type="ECO:0000313" key="6">
    <source>
        <dbReference type="EMBL" id="MFD1939634.1"/>
    </source>
</evidence>
<evidence type="ECO:0000256" key="2">
    <source>
        <dbReference type="ARBA" id="ARBA00023125"/>
    </source>
</evidence>
<keyword evidence="1" id="KW-0229">DNA integration</keyword>
<evidence type="ECO:0000256" key="4">
    <source>
        <dbReference type="SAM" id="MobiDB-lite"/>
    </source>
</evidence>
<dbReference type="InterPro" id="IPR036162">
    <property type="entry name" value="Resolvase-like_N_sf"/>
</dbReference>
<sequence length="213" mass="23179">MTPPACRTSRNVWETACSGGSARPRGLTDNGTASGVSEPTREELWKALDYPRDGDTLVVPSLDRLGRSLQGSVRFLEDMGAGACERRVSLPPGAESGSSGYCRRGGSRRIGASGISLVMTRPEPDPTCLQVREPPRQEKERCLRRGVISCWHTLGTLCRHRQPRRCGGGRCLGRVGVLAPLDRRGQVASPRRSSPFRVEPAPERAYEKALTPS</sequence>
<evidence type="ECO:0000256" key="3">
    <source>
        <dbReference type="ARBA" id="ARBA00023172"/>
    </source>
</evidence>
<dbReference type="EMBL" id="JBHUFV010000090">
    <property type="protein sequence ID" value="MFD1939634.1"/>
    <property type="molecule type" value="Genomic_DNA"/>
</dbReference>
<organism evidence="6 7">
    <name type="scientific">Nonomuraea mangrovi</name>
    <dbReference type="NCBI Taxonomy" id="2316207"/>
    <lineage>
        <taxon>Bacteria</taxon>
        <taxon>Bacillati</taxon>
        <taxon>Actinomycetota</taxon>
        <taxon>Actinomycetes</taxon>
        <taxon>Streptosporangiales</taxon>
        <taxon>Streptosporangiaceae</taxon>
        <taxon>Nonomuraea</taxon>
    </lineage>
</organism>
<dbReference type="Gene3D" id="3.40.50.1390">
    <property type="entry name" value="Resolvase, N-terminal catalytic domain"/>
    <property type="match status" value="1"/>
</dbReference>
<reference evidence="7" key="1">
    <citation type="journal article" date="2019" name="Int. J. Syst. Evol. Microbiol.">
        <title>The Global Catalogue of Microorganisms (GCM) 10K type strain sequencing project: providing services to taxonomists for standard genome sequencing and annotation.</title>
        <authorList>
            <consortium name="The Broad Institute Genomics Platform"/>
            <consortium name="The Broad Institute Genome Sequencing Center for Infectious Disease"/>
            <person name="Wu L."/>
            <person name="Ma J."/>
        </authorList>
    </citation>
    <scope>NUCLEOTIDE SEQUENCE [LARGE SCALE GENOMIC DNA]</scope>
    <source>
        <strain evidence="7">ICMP 6774ER</strain>
    </source>
</reference>
<dbReference type="InterPro" id="IPR006118">
    <property type="entry name" value="Recombinase_CS"/>
</dbReference>
<feature type="region of interest" description="Disordered" evidence="4">
    <location>
        <begin position="184"/>
        <end position="213"/>
    </location>
</feature>
<dbReference type="PROSITE" id="PS00398">
    <property type="entry name" value="RECOMBINASES_2"/>
    <property type="match status" value="1"/>
</dbReference>
<feature type="domain" description="Resolvase/invertase-type recombinase catalytic" evidence="5">
    <location>
        <begin position="33"/>
        <end position="79"/>
    </location>
</feature>
<gene>
    <name evidence="6" type="ORF">ACFSKW_50065</name>
</gene>
<keyword evidence="2" id="KW-0238">DNA-binding</keyword>
<proteinExistence type="predicted"/>
<dbReference type="InterPro" id="IPR006119">
    <property type="entry name" value="Resolv_N"/>
</dbReference>
<evidence type="ECO:0000313" key="7">
    <source>
        <dbReference type="Proteomes" id="UP001597368"/>
    </source>
</evidence>
<evidence type="ECO:0000256" key="1">
    <source>
        <dbReference type="ARBA" id="ARBA00022908"/>
    </source>
</evidence>